<feature type="region of interest" description="Disordered" evidence="1">
    <location>
        <begin position="13"/>
        <end position="52"/>
    </location>
</feature>
<evidence type="ECO:0000313" key="2">
    <source>
        <dbReference type="EMBL" id="TFK42114.1"/>
    </source>
</evidence>
<dbReference type="AlphaFoldDB" id="A0A5C3M9I0"/>
<protein>
    <submittedName>
        <fullName evidence="2">Uncharacterized protein</fullName>
    </submittedName>
</protein>
<sequence>MANDYDYNYDYDNNNNNNNNYANHDYHLHGNQEGKNGLGERQEDEEAPGAYATHCRPPTCVHSFQSPTSSLAQPHLDDNSYEPVLTTLIDLTSTVYLCIHVSSATTAGSPLTTTTSPCVYARLPISSFSPPVQQGGHHLPVHIPGSHLVIFTTSTTGRPPSPPCAYDWLSVLSFLSPAQQGGHHHLPVRILSSCLINFTTSATRRPPPPPCAYAQLPVSSFLSPAQQGGHHHLPVHMPSSPSHHFCHQHNREATTSLCICLAPHLVIFTTSTTGRPSPPLCVSLAPILSFSPPAQQGGHHHLPVCIPSSCLVIFTTSAAGRPPPPCAYAWLSILSISPPAQQGGHHLLSLCVSPAPAPLHHLHHQRSEEATTTVTSV</sequence>
<gene>
    <name evidence="2" type="ORF">BDQ12DRAFT_720116</name>
</gene>
<feature type="compositionally biased region" description="Low complexity" evidence="1">
    <location>
        <begin position="13"/>
        <end position="23"/>
    </location>
</feature>
<evidence type="ECO:0000313" key="3">
    <source>
        <dbReference type="Proteomes" id="UP000308652"/>
    </source>
</evidence>
<accession>A0A5C3M9I0</accession>
<reference evidence="2 3" key="1">
    <citation type="journal article" date="2019" name="Nat. Ecol. Evol.">
        <title>Megaphylogeny resolves global patterns of mushroom evolution.</title>
        <authorList>
            <person name="Varga T."/>
            <person name="Krizsan K."/>
            <person name="Foldi C."/>
            <person name="Dima B."/>
            <person name="Sanchez-Garcia M."/>
            <person name="Sanchez-Ramirez S."/>
            <person name="Szollosi G.J."/>
            <person name="Szarkandi J.G."/>
            <person name="Papp V."/>
            <person name="Albert L."/>
            <person name="Andreopoulos W."/>
            <person name="Angelini C."/>
            <person name="Antonin V."/>
            <person name="Barry K.W."/>
            <person name="Bougher N.L."/>
            <person name="Buchanan P."/>
            <person name="Buyck B."/>
            <person name="Bense V."/>
            <person name="Catcheside P."/>
            <person name="Chovatia M."/>
            <person name="Cooper J."/>
            <person name="Damon W."/>
            <person name="Desjardin D."/>
            <person name="Finy P."/>
            <person name="Geml J."/>
            <person name="Haridas S."/>
            <person name="Hughes K."/>
            <person name="Justo A."/>
            <person name="Karasinski D."/>
            <person name="Kautmanova I."/>
            <person name="Kiss B."/>
            <person name="Kocsube S."/>
            <person name="Kotiranta H."/>
            <person name="LaButti K.M."/>
            <person name="Lechner B.E."/>
            <person name="Liimatainen K."/>
            <person name="Lipzen A."/>
            <person name="Lukacs Z."/>
            <person name="Mihaltcheva S."/>
            <person name="Morgado L.N."/>
            <person name="Niskanen T."/>
            <person name="Noordeloos M.E."/>
            <person name="Ohm R.A."/>
            <person name="Ortiz-Santana B."/>
            <person name="Ovrebo C."/>
            <person name="Racz N."/>
            <person name="Riley R."/>
            <person name="Savchenko A."/>
            <person name="Shiryaev A."/>
            <person name="Soop K."/>
            <person name="Spirin V."/>
            <person name="Szebenyi C."/>
            <person name="Tomsovsky M."/>
            <person name="Tulloss R.E."/>
            <person name="Uehling J."/>
            <person name="Grigoriev I.V."/>
            <person name="Vagvolgyi C."/>
            <person name="Papp T."/>
            <person name="Martin F.M."/>
            <person name="Miettinen O."/>
            <person name="Hibbett D.S."/>
            <person name="Nagy L.G."/>
        </authorList>
    </citation>
    <scope>NUCLEOTIDE SEQUENCE [LARGE SCALE GENOMIC DNA]</scope>
    <source>
        <strain evidence="2 3">CBS 166.37</strain>
    </source>
</reference>
<evidence type="ECO:0000256" key="1">
    <source>
        <dbReference type="SAM" id="MobiDB-lite"/>
    </source>
</evidence>
<organism evidence="2 3">
    <name type="scientific">Crucibulum laeve</name>
    <dbReference type="NCBI Taxonomy" id="68775"/>
    <lineage>
        <taxon>Eukaryota</taxon>
        <taxon>Fungi</taxon>
        <taxon>Dikarya</taxon>
        <taxon>Basidiomycota</taxon>
        <taxon>Agaricomycotina</taxon>
        <taxon>Agaricomycetes</taxon>
        <taxon>Agaricomycetidae</taxon>
        <taxon>Agaricales</taxon>
        <taxon>Agaricineae</taxon>
        <taxon>Nidulariaceae</taxon>
        <taxon>Crucibulum</taxon>
    </lineage>
</organism>
<name>A0A5C3M9I0_9AGAR</name>
<proteinExistence type="predicted"/>
<keyword evidence="3" id="KW-1185">Reference proteome</keyword>
<dbReference type="Proteomes" id="UP000308652">
    <property type="component" value="Unassembled WGS sequence"/>
</dbReference>
<dbReference type="EMBL" id="ML213593">
    <property type="protein sequence ID" value="TFK42114.1"/>
    <property type="molecule type" value="Genomic_DNA"/>
</dbReference>